<dbReference type="EMBL" id="CP114040">
    <property type="protein sequence ID" value="WAS94119.1"/>
    <property type="molecule type" value="Genomic_DNA"/>
</dbReference>
<keyword evidence="3" id="KW-1185">Reference proteome</keyword>
<dbReference type="InterPro" id="IPR037401">
    <property type="entry name" value="SnoaL-like"/>
</dbReference>
<dbReference type="Proteomes" id="UP001164459">
    <property type="component" value="Chromosome"/>
</dbReference>
<reference evidence="2" key="1">
    <citation type="submission" date="2022-11" db="EMBL/GenBank/DDBJ databases">
        <title>Minimal conservation of predation-associated metabolite biosynthetic gene clusters underscores biosynthetic potential of Myxococcota including descriptions for ten novel species: Archangium lansinium sp. nov., Myxococcus landrumus sp. nov., Nannocystis bai.</title>
        <authorList>
            <person name="Ahearne A."/>
            <person name="Stevens C."/>
            <person name="Dowd S."/>
        </authorList>
    </citation>
    <scope>NUCLEOTIDE SEQUENCE</scope>
    <source>
        <strain evidence="2">Fl3</strain>
    </source>
</reference>
<dbReference type="PANTHER" id="PTHR38436:SF1">
    <property type="entry name" value="ESTER CYCLASE"/>
    <property type="match status" value="1"/>
</dbReference>
<evidence type="ECO:0000313" key="2">
    <source>
        <dbReference type="EMBL" id="WAS94119.1"/>
    </source>
</evidence>
<evidence type="ECO:0000313" key="3">
    <source>
        <dbReference type="Proteomes" id="UP001164459"/>
    </source>
</evidence>
<dbReference type="InterPro" id="IPR009959">
    <property type="entry name" value="Cyclase_SnoaL-like"/>
</dbReference>
<proteinExistence type="predicted"/>
<dbReference type="InterPro" id="IPR032710">
    <property type="entry name" value="NTF2-like_dom_sf"/>
</dbReference>
<protein>
    <submittedName>
        <fullName evidence="2">Ester cyclase</fullName>
    </submittedName>
</protein>
<name>A0ABY7H569_9BACT</name>
<gene>
    <name evidence="2" type="ORF">O0S08_48980</name>
</gene>
<accession>A0ABY7H569</accession>
<feature type="domain" description="SnoaL-like" evidence="1">
    <location>
        <begin position="9"/>
        <end position="119"/>
    </location>
</feature>
<dbReference type="Gene3D" id="3.10.450.50">
    <property type="match status" value="1"/>
</dbReference>
<organism evidence="2 3">
    <name type="scientific">Nannocystis punicea</name>
    <dbReference type="NCBI Taxonomy" id="2995304"/>
    <lineage>
        <taxon>Bacteria</taxon>
        <taxon>Pseudomonadati</taxon>
        <taxon>Myxococcota</taxon>
        <taxon>Polyangia</taxon>
        <taxon>Nannocystales</taxon>
        <taxon>Nannocystaceae</taxon>
        <taxon>Nannocystis</taxon>
    </lineage>
</organism>
<sequence>MQTGNKETVRAVLDAFCRNDLDVAADYFAEDATMTNNTITEVRRGRPAIRAHFDRWHASFSAATARIVELLEVGDTVVGVFYGEGTNTGPIGDRPATGKRYSIKYCELYRFGPDGKIVANEGFFDQLSMLRQLGLAP</sequence>
<dbReference type="PANTHER" id="PTHR38436">
    <property type="entry name" value="POLYKETIDE CYCLASE SNOAL-LIKE DOMAIN"/>
    <property type="match status" value="1"/>
</dbReference>
<dbReference type="SUPFAM" id="SSF54427">
    <property type="entry name" value="NTF2-like"/>
    <property type="match status" value="1"/>
</dbReference>
<dbReference type="RefSeq" id="WP_269036456.1">
    <property type="nucleotide sequence ID" value="NZ_CP114040.1"/>
</dbReference>
<evidence type="ECO:0000259" key="1">
    <source>
        <dbReference type="Pfam" id="PF12680"/>
    </source>
</evidence>
<dbReference type="Pfam" id="PF12680">
    <property type="entry name" value="SnoaL_2"/>
    <property type="match status" value="1"/>
</dbReference>